<protein>
    <submittedName>
        <fullName evidence="2">Uncharacterized protein</fullName>
    </submittedName>
</protein>
<comment type="caution">
    <text evidence="2">The sequence shown here is derived from an EMBL/GenBank/DDBJ whole genome shotgun (WGS) entry which is preliminary data.</text>
</comment>
<proteinExistence type="predicted"/>
<name>A0A2N5TNF9_9BASI</name>
<accession>A0A2N5TNF9</accession>
<dbReference type="EMBL" id="PGCJ01000511">
    <property type="protein sequence ID" value="PLW26968.1"/>
    <property type="molecule type" value="Genomic_DNA"/>
</dbReference>
<feature type="region of interest" description="Disordered" evidence="1">
    <location>
        <begin position="1"/>
        <end position="23"/>
    </location>
</feature>
<evidence type="ECO:0000313" key="3">
    <source>
        <dbReference type="Proteomes" id="UP000235388"/>
    </source>
</evidence>
<sequence>MWNEGTQVPQSLSPNERESTRTSGAAQVDFALESDSMLFWLGQPRSTNQDQAPFDQMPCIETNFPRTPTLHSAGSCSINNSLVNQQCGCGTIDTNITAQLNIFLNLPIICDLASIALPDYKHRTEYLNLASSLTTISAARNATLMADKKVEPINNFPVNQVEGSIVSSDNCNIGRTTPAEFMKALFEEPPGPLTRDNLTMHLNALSTVSQEDFRLFLMDMASKLQQCQTHSAGDSSLVNVCESDRPTRLPDLHKVLQDSTMYLNRSTTTSSLLQQHLATRTTLENQDWSHEFHHNVGPTALNSDDVNLPQLSPLLLGETFQSVEFQLSSS</sequence>
<reference evidence="2 3" key="1">
    <citation type="submission" date="2017-11" db="EMBL/GenBank/DDBJ databases">
        <title>De novo assembly and phasing of dikaryotic genomes from two isolates of Puccinia coronata f. sp. avenae, the causal agent of oat crown rust.</title>
        <authorList>
            <person name="Miller M.E."/>
            <person name="Zhang Y."/>
            <person name="Omidvar V."/>
            <person name="Sperschneider J."/>
            <person name="Schwessinger B."/>
            <person name="Raley C."/>
            <person name="Palmer J.M."/>
            <person name="Garnica D."/>
            <person name="Upadhyaya N."/>
            <person name="Rathjen J."/>
            <person name="Taylor J.M."/>
            <person name="Park R.F."/>
            <person name="Dodds P.N."/>
            <person name="Hirsch C.D."/>
            <person name="Kianian S.F."/>
            <person name="Figueroa M."/>
        </authorList>
    </citation>
    <scope>NUCLEOTIDE SEQUENCE [LARGE SCALE GENOMIC DNA]</scope>
    <source>
        <strain evidence="2">12NC29</strain>
    </source>
</reference>
<evidence type="ECO:0000313" key="2">
    <source>
        <dbReference type="EMBL" id="PLW26968.1"/>
    </source>
</evidence>
<gene>
    <name evidence="2" type="ORF">PCANC_26904</name>
</gene>
<evidence type="ECO:0000256" key="1">
    <source>
        <dbReference type="SAM" id="MobiDB-lite"/>
    </source>
</evidence>
<keyword evidence="3" id="KW-1185">Reference proteome</keyword>
<feature type="compositionally biased region" description="Polar residues" evidence="1">
    <location>
        <begin position="1"/>
        <end position="14"/>
    </location>
</feature>
<dbReference type="Proteomes" id="UP000235388">
    <property type="component" value="Unassembled WGS sequence"/>
</dbReference>
<dbReference type="AlphaFoldDB" id="A0A2N5TNF9"/>
<organism evidence="2 3">
    <name type="scientific">Puccinia coronata f. sp. avenae</name>
    <dbReference type="NCBI Taxonomy" id="200324"/>
    <lineage>
        <taxon>Eukaryota</taxon>
        <taxon>Fungi</taxon>
        <taxon>Dikarya</taxon>
        <taxon>Basidiomycota</taxon>
        <taxon>Pucciniomycotina</taxon>
        <taxon>Pucciniomycetes</taxon>
        <taxon>Pucciniales</taxon>
        <taxon>Pucciniaceae</taxon>
        <taxon>Puccinia</taxon>
    </lineage>
</organism>